<dbReference type="RefSeq" id="WP_378101096.1">
    <property type="nucleotide sequence ID" value="NZ_JBHSEP010000024.1"/>
</dbReference>
<sequence>MKRYILSMALGVFAVGSIGSYYASGTEGDAPRYQLVTLEGDAEQAASMRISGAYVGGVGSKALQLTVEGTEYDLTQSFYDKYLKDRSYLTRQFEDMREIKREHRDFMRARHNVNSFYRDSEWLIYADAALYGPHSAHDRKLELRLDLLEEATGRVTKHRVMLEGKPLNWIQVEDVQRIGDEVHLLARIQLRSDTAAEAATEELRDYVVDLRSAVLLRENALASEKLESMAGTRASGAAQQTLNEIRLSAISSEVRSRPSEYVVLQTLRSVSTAEEGGGERTTRLLRHEIYSYSTGTRTPLPEPPEAYASYPTSQGELGEERFTMLYSGSESLALTSFTLSTGTQEPGGWTLTAEQLGGQAIKSARLAQNRVYALIQTGSSGDQVGIADGRQLAAVVIDAANGSVLYKGQAEYAGPAEKAEQFRKNLWLTNIDVKNRQ</sequence>
<dbReference type="Proteomes" id="UP001596028">
    <property type="component" value="Unassembled WGS sequence"/>
</dbReference>
<protein>
    <submittedName>
        <fullName evidence="1">Uncharacterized protein</fullName>
    </submittedName>
</protein>
<evidence type="ECO:0000313" key="2">
    <source>
        <dbReference type="Proteomes" id="UP001596028"/>
    </source>
</evidence>
<keyword evidence="2" id="KW-1185">Reference proteome</keyword>
<comment type="caution">
    <text evidence="1">The sequence shown here is derived from an EMBL/GenBank/DDBJ whole genome shotgun (WGS) entry which is preliminary data.</text>
</comment>
<dbReference type="EMBL" id="JBHSEP010000024">
    <property type="protein sequence ID" value="MFC4601269.1"/>
    <property type="molecule type" value="Genomic_DNA"/>
</dbReference>
<proteinExistence type="predicted"/>
<gene>
    <name evidence="1" type="ORF">ACFO3S_23705</name>
</gene>
<evidence type="ECO:0000313" key="1">
    <source>
        <dbReference type="EMBL" id="MFC4601269.1"/>
    </source>
</evidence>
<name>A0ABV9FM33_9BACL</name>
<accession>A0ABV9FM33</accession>
<reference evidence="2" key="1">
    <citation type="journal article" date="2019" name="Int. J. Syst. Evol. Microbiol.">
        <title>The Global Catalogue of Microorganisms (GCM) 10K type strain sequencing project: providing services to taxonomists for standard genome sequencing and annotation.</title>
        <authorList>
            <consortium name="The Broad Institute Genomics Platform"/>
            <consortium name="The Broad Institute Genome Sequencing Center for Infectious Disease"/>
            <person name="Wu L."/>
            <person name="Ma J."/>
        </authorList>
    </citation>
    <scope>NUCLEOTIDE SEQUENCE [LARGE SCALE GENOMIC DNA]</scope>
    <source>
        <strain evidence="2">CCUG 49571</strain>
    </source>
</reference>
<organism evidence="1 2">
    <name type="scientific">Cohnella hongkongensis</name>
    <dbReference type="NCBI Taxonomy" id="178337"/>
    <lineage>
        <taxon>Bacteria</taxon>
        <taxon>Bacillati</taxon>
        <taxon>Bacillota</taxon>
        <taxon>Bacilli</taxon>
        <taxon>Bacillales</taxon>
        <taxon>Paenibacillaceae</taxon>
        <taxon>Cohnella</taxon>
    </lineage>
</organism>